<evidence type="ECO:0000313" key="14">
    <source>
        <dbReference type="Proteomes" id="UP000070133"/>
    </source>
</evidence>
<evidence type="ECO:0000256" key="8">
    <source>
        <dbReference type="ARBA" id="ARBA00023242"/>
    </source>
</evidence>
<feature type="compositionally biased region" description="Polar residues" evidence="12">
    <location>
        <begin position="41"/>
        <end position="50"/>
    </location>
</feature>
<sequence length="168" mass="18751">MADRLTQLQDFLDDLLMQMYTSLDYIHTRAPYAPIPGQDAQAPSQPSSHQAGANGTTAATNGDGDKQGEGGNAQTNRDGQEPLPESPETFHRAMVELAQDLVLKEQMIEHVINNLPGIGNSQAEQERRMKELEQELRTVEEERRKKETERESVVDMLGEVIGKVKRIP</sequence>
<dbReference type="AlphaFoldDB" id="A0A139H9I2"/>
<organism evidence="13 14">
    <name type="scientific">Pseudocercospora eumusae</name>
    <dbReference type="NCBI Taxonomy" id="321146"/>
    <lineage>
        <taxon>Eukaryota</taxon>
        <taxon>Fungi</taxon>
        <taxon>Dikarya</taxon>
        <taxon>Ascomycota</taxon>
        <taxon>Pezizomycotina</taxon>
        <taxon>Dothideomycetes</taxon>
        <taxon>Dothideomycetidae</taxon>
        <taxon>Mycosphaerellales</taxon>
        <taxon>Mycosphaerellaceae</taxon>
        <taxon>Pseudocercospora</taxon>
    </lineage>
</organism>
<evidence type="ECO:0000256" key="9">
    <source>
        <dbReference type="ARBA" id="ARBA00025687"/>
    </source>
</evidence>
<evidence type="ECO:0000256" key="10">
    <source>
        <dbReference type="RuleBase" id="RU366036"/>
    </source>
</evidence>
<dbReference type="SUPFAM" id="SSF140718">
    <property type="entry name" value="Mediator hinge subcomplex-like"/>
    <property type="match status" value="1"/>
</dbReference>
<comment type="caution">
    <text evidence="13">The sequence shown here is derived from an EMBL/GenBank/DDBJ whole genome shotgun (WGS) entry which is preliminary data.</text>
</comment>
<evidence type="ECO:0000313" key="13">
    <source>
        <dbReference type="EMBL" id="KXS99103.1"/>
    </source>
</evidence>
<evidence type="ECO:0000256" key="7">
    <source>
        <dbReference type="ARBA" id="ARBA00023163"/>
    </source>
</evidence>
<comment type="subunit">
    <text evidence="3 10">Component of the Mediator complex.</text>
</comment>
<dbReference type="OrthoDB" id="3631810at2759"/>
<dbReference type="GO" id="GO:0016592">
    <property type="term" value="C:mediator complex"/>
    <property type="evidence" value="ECO:0007669"/>
    <property type="project" value="UniProtKB-UniRule"/>
</dbReference>
<evidence type="ECO:0000256" key="12">
    <source>
        <dbReference type="SAM" id="MobiDB-lite"/>
    </source>
</evidence>
<dbReference type="PANTHER" id="PTHR13381:SF0">
    <property type="entry name" value="MEDIATOR OF RNA POLYMERASE II TRANSCRIPTION SUBUNIT 21"/>
    <property type="match status" value="1"/>
</dbReference>
<dbReference type="Proteomes" id="UP000070133">
    <property type="component" value="Unassembled WGS sequence"/>
</dbReference>
<evidence type="ECO:0000256" key="6">
    <source>
        <dbReference type="ARBA" id="ARBA00023159"/>
    </source>
</evidence>
<gene>
    <name evidence="13" type="ORF">AC578_3496</name>
</gene>
<protein>
    <recommendedName>
        <fullName evidence="4 10">Mediator of RNA polymerase II transcription subunit 21</fullName>
    </recommendedName>
</protein>
<keyword evidence="6 10" id="KW-0010">Activator</keyword>
<dbReference type="EMBL" id="LFZN01000099">
    <property type="protein sequence ID" value="KXS99103.1"/>
    <property type="molecule type" value="Genomic_DNA"/>
</dbReference>
<keyword evidence="8 10" id="KW-0539">Nucleus</keyword>
<evidence type="ECO:0000256" key="2">
    <source>
        <dbReference type="ARBA" id="ARBA00005770"/>
    </source>
</evidence>
<accession>A0A139H9I2</accession>
<keyword evidence="11" id="KW-0175">Coiled coil</keyword>
<evidence type="ECO:0000256" key="4">
    <source>
        <dbReference type="ARBA" id="ARBA00019691"/>
    </source>
</evidence>
<feature type="compositionally biased region" description="Low complexity" evidence="12">
    <location>
        <begin position="51"/>
        <end position="62"/>
    </location>
</feature>
<reference evidence="13 14" key="1">
    <citation type="submission" date="2015-07" db="EMBL/GenBank/DDBJ databases">
        <title>Comparative genomics of the Sigatoka disease complex on banana suggests a link between parallel evolutionary changes in Pseudocercospora fijiensis and Pseudocercospora eumusae and increased virulence on the banana host.</title>
        <authorList>
            <person name="Chang T.-C."/>
            <person name="Salvucci A."/>
            <person name="Crous P.W."/>
            <person name="Stergiopoulos I."/>
        </authorList>
    </citation>
    <scope>NUCLEOTIDE SEQUENCE [LARGE SCALE GENOMIC DNA]</scope>
    <source>
        <strain evidence="13 14">CBS 114824</strain>
    </source>
</reference>
<comment type="similarity">
    <text evidence="2 10">Belongs to the Mediator complex subunit 21 family.</text>
</comment>
<evidence type="ECO:0000256" key="1">
    <source>
        <dbReference type="ARBA" id="ARBA00004123"/>
    </source>
</evidence>
<evidence type="ECO:0000256" key="11">
    <source>
        <dbReference type="SAM" id="Coils"/>
    </source>
</evidence>
<name>A0A139H9I2_9PEZI</name>
<dbReference type="Pfam" id="PF11221">
    <property type="entry name" value="Med21"/>
    <property type="match status" value="1"/>
</dbReference>
<keyword evidence="7 10" id="KW-0804">Transcription</keyword>
<keyword evidence="5 10" id="KW-0805">Transcription regulation</keyword>
<dbReference type="InterPro" id="IPR037212">
    <property type="entry name" value="Med7/Med21-like"/>
</dbReference>
<comment type="function">
    <text evidence="9 10">Component of the Mediator complex, a coactivator involved in the regulated transcription of nearly all RNA polymerase II-dependent genes. Mediator functions as a bridge to convey information from gene-specific regulatory proteins to the basal RNA polymerase II transcription machinery. Mediator is recruited to promoters by direct interactions with regulatory proteins and serves as a scaffold for the assembly of a functional preinitiation complex with RNA polymerase II and the general transcription factors.</text>
</comment>
<dbReference type="InterPro" id="IPR021384">
    <property type="entry name" value="Mediator_Med21"/>
</dbReference>
<comment type="subcellular location">
    <subcellularLocation>
        <location evidence="1 10">Nucleus</location>
    </subcellularLocation>
</comment>
<evidence type="ECO:0000256" key="3">
    <source>
        <dbReference type="ARBA" id="ARBA00011837"/>
    </source>
</evidence>
<dbReference type="GO" id="GO:0003712">
    <property type="term" value="F:transcription coregulator activity"/>
    <property type="evidence" value="ECO:0007669"/>
    <property type="project" value="TreeGrafter"/>
</dbReference>
<proteinExistence type="inferred from homology"/>
<dbReference type="Gene3D" id="6.10.280.10">
    <property type="entry name" value="Mediator complex, subunit Med21"/>
    <property type="match status" value="1"/>
</dbReference>
<feature type="coiled-coil region" evidence="11">
    <location>
        <begin position="122"/>
        <end position="152"/>
    </location>
</feature>
<keyword evidence="14" id="KW-1185">Reference proteome</keyword>
<evidence type="ECO:0000256" key="5">
    <source>
        <dbReference type="ARBA" id="ARBA00023015"/>
    </source>
</evidence>
<feature type="region of interest" description="Disordered" evidence="12">
    <location>
        <begin position="34"/>
        <end position="92"/>
    </location>
</feature>
<dbReference type="PANTHER" id="PTHR13381">
    <property type="entry name" value="RNA POLYMERASE II HOLOENZYME COMPONENT SRB7"/>
    <property type="match status" value="1"/>
</dbReference>
<dbReference type="GO" id="GO:0006357">
    <property type="term" value="P:regulation of transcription by RNA polymerase II"/>
    <property type="evidence" value="ECO:0007669"/>
    <property type="project" value="TreeGrafter"/>
</dbReference>